<dbReference type="RefSeq" id="WP_352890026.1">
    <property type="nucleotide sequence ID" value="NZ_JBEPIJ010000013.1"/>
</dbReference>
<dbReference type="Gene3D" id="1.10.760.10">
    <property type="entry name" value="Cytochrome c-like domain"/>
    <property type="match status" value="1"/>
</dbReference>
<dbReference type="InterPro" id="IPR009056">
    <property type="entry name" value="Cyt_c-like_dom"/>
</dbReference>
<evidence type="ECO:0000313" key="6">
    <source>
        <dbReference type="EMBL" id="MES0874708.1"/>
    </source>
</evidence>
<gene>
    <name evidence="6" type="primary">soxX</name>
    <name evidence="6" type="ORF">ABSH63_11910</name>
</gene>
<evidence type="ECO:0000313" key="7">
    <source>
        <dbReference type="Proteomes" id="UP001465331"/>
    </source>
</evidence>
<evidence type="ECO:0000259" key="5">
    <source>
        <dbReference type="PROSITE" id="PS51007"/>
    </source>
</evidence>
<evidence type="ECO:0000256" key="1">
    <source>
        <dbReference type="ARBA" id="ARBA00022617"/>
    </source>
</evidence>
<evidence type="ECO:0000256" key="4">
    <source>
        <dbReference type="PROSITE-ProRule" id="PRU00433"/>
    </source>
</evidence>
<dbReference type="InterPro" id="IPR030999">
    <property type="entry name" value="Thiosulf_SoxX"/>
</dbReference>
<keyword evidence="7" id="KW-1185">Reference proteome</keyword>
<dbReference type="NCBIfam" id="TIGR04485">
    <property type="entry name" value="thiosulf_SoxX"/>
    <property type="match status" value="1"/>
</dbReference>
<sequence length="201" mass="21563">MNAKTLITALVLFGMAPTQGSASELPEVLKRSFVAKGQAGLDRLEQDPTQKACSQAGAVTGAAAAEIIAANQASIRYPSDGQWLGDWRAGEAIAQRGTGKQFSDDPTEPSGGNCYACHQLAPDEIAYGTIGPSLKAYGKLRGRGEAVLRYTWGKIYNPQAYFPCSGMPRFGHQQILTEQQIRDVMALLFDPESPVNRDSSP</sequence>
<protein>
    <submittedName>
        <fullName evidence="6">Sulfur oxidation c-type cytochrome SoxX</fullName>
    </submittedName>
</protein>
<keyword evidence="1 4" id="KW-0349">Heme</keyword>
<dbReference type="Proteomes" id="UP001465331">
    <property type="component" value="Unassembled WGS sequence"/>
</dbReference>
<organism evidence="6 7">
    <name type="scientific">Sinimarinibacterium thermocellulolyticum</name>
    <dbReference type="NCBI Taxonomy" id="3170016"/>
    <lineage>
        <taxon>Bacteria</taxon>
        <taxon>Pseudomonadati</taxon>
        <taxon>Pseudomonadota</taxon>
        <taxon>Gammaproteobacteria</taxon>
        <taxon>Nevskiales</taxon>
        <taxon>Nevskiaceae</taxon>
        <taxon>Sinimarinibacterium</taxon>
    </lineage>
</organism>
<keyword evidence="3 4" id="KW-0408">Iron</keyword>
<evidence type="ECO:0000256" key="3">
    <source>
        <dbReference type="ARBA" id="ARBA00023004"/>
    </source>
</evidence>
<dbReference type="SUPFAM" id="SSF46626">
    <property type="entry name" value="Cytochrome c"/>
    <property type="match status" value="1"/>
</dbReference>
<proteinExistence type="predicted"/>
<dbReference type="PIRSF" id="PIRSF024608">
    <property type="entry name" value="UCP024608"/>
    <property type="match status" value="1"/>
</dbReference>
<keyword evidence="2 4" id="KW-0479">Metal-binding</keyword>
<dbReference type="InterPro" id="IPR016823">
    <property type="entry name" value="Thiosulf_SoxX_II"/>
</dbReference>
<comment type="caution">
    <text evidence="6">The sequence shown here is derived from an EMBL/GenBank/DDBJ whole genome shotgun (WGS) entry which is preliminary data.</text>
</comment>
<dbReference type="Pfam" id="PF00034">
    <property type="entry name" value="Cytochrom_C"/>
    <property type="match status" value="1"/>
</dbReference>
<dbReference type="EMBL" id="JBEPIJ010000013">
    <property type="protein sequence ID" value="MES0874708.1"/>
    <property type="molecule type" value="Genomic_DNA"/>
</dbReference>
<accession>A0ABV2ABU8</accession>
<name>A0ABV2ABU8_9GAMM</name>
<dbReference type="InterPro" id="IPR036909">
    <property type="entry name" value="Cyt_c-like_dom_sf"/>
</dbReference>
<dbReference type="PROSITE" id="PS51007">
    <property type="entry name" value="CYTC"/>
    <property type="match status" value="1"/>
</dbReference>
<reference evidence="6 7" key="1">
    <citation type="submission" date="2024-06" db="EMBL/GenBank/DDBJ databases">
        <authorList>
            <person name="Li Z."/>
            <person name="Jiang Y."/>
        </authorList>
    </citation>
    <scope>NUCLEOTIDE SEQUENCE [LARGE SCALE GENOMIC DNA]</scope>
    <source>
        <strain evidence="6 7">HSW-8</strain>
    </source>
</reference>
<evidence type="ECO:0000256" key="2">
    <source>
        <dbReference type="ARBA" id="ARBA00022723"/>
    </source>
</evidence>
<feature type="domain" description="Cytochrome c" evidence="5">
    <location>
        <begin position="85"/>
        <end position="192"/>
    </location>
</feature>